<dbReference type="OrthoDB" id="185373at2759"/>
<dbReference type="InterPro" id="IPR011990">
    <property type="entry name" value="TPR-like_helical_dom_sf"/>
</dbReference>
<evidence type="ECO:0000313" key="4">
    <source>
        <dbReference type="Proteomes" id="UP000655225"/>
    </source>
</evidence>
<organism evidence="3 4">
    <name type="scientific">Tetracentron sinense</name>
    <name type="common">Spur-leaf</name>
    <dbReference type="NCBI Taxonomy" id="13715"/>
    <lineage>
        <taxon>Eukaryota</taxon>
        <taxon>Viridiplantae</taxon>
        <taxon>Streptophyta</taxon>
        <taxon>Embryophyta</taxon>
        <taxon>Tracheophyta</taxon>
        <taxon>Spermatophyta</taxon>
        <taxon>Magnoliopsida</taxon>
        <taxon>Trochodendrales</taxon>
        <taxon>Trochodendraceae</taxon>
        <taxon>Tetracentron</taxon>
    </lineage>
</organism>
<feature type="repeat" description="PPR" evidence="2">
    <location>
        <begin position="139"/>
        <end position="173"/>
    </location>
</feature>
<name>A0A834YPL2_TETSI</name>
<dbReference type="EMBL" id="JABCRI010000019">
    <property type="protein sequence ID" value="KAF8389451.1"/>
    <property type="molecule type" value="Genomic_DNA"/>
</dbReference>
<feature type="repeat" description="PPR" evidence="2">
    <location>
        <begin position="247"/>
        <end position="281"/>
    </location>
</feature>
<feature type="repeat" description="PPR" evidence="2">
    <location>
        <begin position="833"/>
        <end position="867"/>
    </location>
</feature>
<protein>
    <recommendedName>
        <fullName evidence="5">Pentatricopeptide repeat-containing protein</fullName>
    </recommendedName>
</protein>
<feature type="repeat" description="PPR" evidence="2">
    <location>
        <begin position="352"/>
        <end position="386"/>
    </location>
</feature>
<evidence type="ECO:0000256" key="1">
    <source>
        <dbReference type="ARBA" id="ARBA00022737"/>
    </source>
</evidence>
<feature type="repeat" description="PPR" evidence="2">
    <location>
        <begin position="798"/>
        <end position="832"/>
    </location>
</feature>
<evidence type="ECO:0000313" key="3">
    <source>
        <dbReference type="EMBL" id="KAF8389451.1"/>
    </source>
</evidence>
<dbReference type="SUPFAM" id="SSF81901">
    <property type="entry name" value="HCP-like"/>
    <property type="match status" value="1"/>
</dbReference>
<dbReference type="Gene3D" id="1.25.40.10">
    <property type="entry name" value="Tetratricopeptide repeat domain"/>
    <property type="match status" value="8"/>
</dbReference>
<reference evidence="3 4" key="1">
    <citation type="submission" date="2020-04" db="EMBL/GenBank/DDBJ databases">
        <title>Plant Genome Project.</title>
        <authorList>
            <person name="Zhang R.-G."/>
        </authorList>
    </citation>
    <scope>NUCLEOTIDE SEQUENCE [LARGE SCALE GENOMIC DNA]</scope>
    <source>
        <strain evidence="3">YNK0</strain>
        <tissue evidence="3">Leaf</tissue>
    </source>
</reference>
<accession>A0A834YPL2</accession>
<dbReference type="PROSITE" id="PS51375">
    <property type="entry name" value="PPR"/>
    <property type="match status" value="17"/>
</dbReference>
<feature type="repeat" description="PPR" evidence="2">
    <location>
        <begin position="903"/>
        <end position="937"/>
    </location>
</feature>
<feature type="repeat" description="PPR" evidence="2">
    <location>
        <begin position="452"/>
        <end position="486"/>
    </location>
</feature>
<dbReference type="PANTHER" id="PTHR47942:SF16">
    <property type="entry name" value="PENTATRICOPEPTIDE REPEAT DOMAIN CONTAINING PROTEIN-RELATED"/>
    <property type="match status" value="1"/>
</dbReference>
<evidence type="ECO:0008006" key="5">
    <source>
        <dbReference type="Google" id="ProtNLM"/>
    </source>
</evidence>
<dbReference type="PANTHER" id="PTHR47942">
    <property type="entry name" value="TETRATRICOPEPTIDE REPEAT (TPR)-LIKE SUPERFAMILY PROTEIN-RELATED"/>
    <property type="match status" value="1"/>
</dbReference>
<feature type="repeat" description="PPR" evidence="2">
    <location>
        <begin position="868"/>
        <end position="902"/>
    </location>
</feature>
<evidence type="ECO:0000256" key="2">
    <source>
        <dbReference type="PROSITE-ProRule" id="PRU00708"/>
    </source>
</evidence>
<feature type="repeat" description="PPR" evidence="2">
    <location>
        <begin position="317"/>
        <end position="351"/>
    </location>
</feature>
<dbReference type="InterPro" id="IPR051222">
    <property type="entry name" value="PPR/CCM1_RNA-binding"/>
</dbReference>
<dbReference type="NCBIfam" id="TIGR00756">
    <property type="entry name" value="PPR"/>
    <property type="match status" value="16"/>
</dbReference>
<keyword evidence="4" id="KW-1185">Reference proteome</keyword>
<feature type="repeat" description="PPR" evidence="2">
    <location>
        <begin position="282"/>
        <end position="316"/>
    </location>
</feature>
<dbReference type="Pfam" id="PF01535">
    <property type="entry name" value="PPR"/>
    <property type="match status" value="3"/>
</dbReference>
<feature type="repeat" description="PPR" evidence="2">
    <location>
        <begin position="387"/>
        <end position="421"/>
    </location>
</feature>
<dbReference type="Proteomes" id="UP000655225">
    <property type="component" value="Unassembled WGS sequence"/>
</dbReference>
<dbReference type="Pfam" id="PF12854">
    <property type="entry name" value="PPR_1"/>
    <property type="match status" value="2"/>
</dbReference>
<sequence>MIFSKRFYSCSLQNHPNIQSLQNLLKSGFSPTLKSLNQFLVFLSQNHRFESILHLFSQMNSNKIKPDSRTHSIVTLALLKEKRFEEAERFITQMETDGIFPKKGIWDSLIQGFCNAEKDPEKALSLLQNCLSNRGILPSSYTFYSLIHSFSSQGMMDRAIEVLEMMTDEKIRYPFDNFVCSSVISGFCKIGKPELALGFYENAEKSGVFRPNVVTYTALVSALCEDGRIKEVCDLVCRMEKEGVVLDAVFYSSWICGYFREGILGEAFRKHRLMVENGVKPDTVSYTILIDGFSKEGNFEKAVGFLNNMKKDGLEPNLVTYTAIMQGFCKRGRLEEAFSVFRKVEDLGIKVDEFTYATLINGLCRKGDFAQVFRLLEEMEKKGISTGVVTYNIVINGLCKAGRTSEADEISKGIFGDNFTYSTLLHGYIEEKNFVGILETKRKLEEAGVRMDSVMCNVIIKALFMVGALEDADMIYKGMPKMGLIADSFTYCTMIDGYCRVRRIDEALEIFDEYRRTSVSTVACHNCIIRGLCANDMVDMAIEVFIEVNQKGLAPDTVTYMMLIKAMFEERSAEGVSKFLHRIEDLEPEIYGFLCSDTIYFLCKKGCSEAAFNVYLMMRRKGLVMTSKCYYSIFKGLIGNGKKWLVQVLLNSFVKEYGIAEPMINKILISYLCKKDVNEALRFLDKMKEKALCVSIPVTVLKALTKDGRVLDAHKLVMEAKENQTVMDVVAYSIMVDGLCKGGHLDKALDLCAYIKKKGIAPNIVTYNSVINGLCRQGCLVEAFRIFDSLEKINLVPSDITYATLIGALSKEGFIVDAKQLFERMVLEGFTPNTRVYNSLIDGYCKFGLMEEALKLLLDLEKSCYKPDAFTLSAVINGCCRKGDMEGALGFLFEYKKKGVSPDFLGFICLVKGLCAKGRMEEARSILREMLQTQSVVELINRASSEIETDSIASFLVFLCEQGSIQEAIKVLNEIGSLAFPVRRFSGGTESAELNKLYEREAFVPVASYTMDSGSLQYEMNEVDGMVVDYENLVKKYPLYDFDAYYSIIASLFSKGEGQNANRVAKEMLLNLEKGCEAMLLLPHMCNIVFTTMWSDWMILRSLLTAPISSDEGIKFVLRLLALGHKEYLRNQLLPNPRTYVSSKPSFSKQNEDEGTKLVLRLYML</sequence>
<feature type="repeat" description="PPR" evidence="2">
    <location>
        <begin position="67"/>
        <end position="101"/>
    </location>
</feature>
<feature type="repeat" description="PPR" evidence="2">
    <location>
        <begin position="763"/>
        <end position="797"/>
    </location>
</feature>
<comment type="caution">
    <text evidence="3">The sequence shown here is derived from an EMBL/GenBank/DDBJ whole genome shotgun (WGS) entry which is preliminary data.</text>
</comment>
<feature type="repeat" description="PPR" evidence="2">
    <location>
        <begin position="728"/>
        <end position="762"/>
    </location>
</feature>
<proteinExistence type="predicted"/>
<feature type="repeat" description="PPR" evidence="2">
    <location>
        <begin position="487"/>
        <end position="521"/>
    </location>
</feature>
<keyword evidence="1" id="KW-0677">Repeat</keyword>
<dbReference type="InterPro" id="IPR002885">
    <property type="entry name" value="PPR_rpt"/>
</dbReference>
<dbReference type="Pfam" id="PF13041">
    <property type="entry name" value="PPR_2"/>
    <property type="match status" value="7"/>
</dbReference>
<feature type="repeat" description="PPR" evidence="2">
    <location>
        <begin position="176"/>
        <end position="210"/>
    </location>
</feature>
<dbReference type="AlphaFoldDB" id="A0A834YPL2"/>
<dbReference type="OMA" id="ICGYFRE"/>
<gene>
    <name evidence="3" type="ORF">HHK36_026146</name>
</gene>
<feature type="repeat" description="PPR" evidence="2">
    <location>
        <begin position="212"/>
        <end position="246"/>
    </location>
</feature>